<dbReference type="AlphaFoldDB" id="A0A2N3G4M3"/>
<dbReference type="Proteomes" id="UP000233654">
    <property type="component" value="Unassembled WGS sequence"/>
</dbReference>
<evidence type="ECO:0000313" key="2">
    <source>
        <dbReference type="Proteomes" id="UP000233654"/>
    </source>
</evidence>
<dbReference type="EMBL" id="PHEX01000066">
    <property type="protein sequence ID" value="PKQ27666.1"/>
    <property type="molecule type" value="Genomic_DNA"/>
</dbReference>
<reference evidence="1 2" key="1">
    <citation type="journal article" date="2017" name="ISME J.">
        <title>Potential for microbial H2 and metal transformations associated with novel bacteria and archaea in deep terrestrial subsurface sediments.</title>
        <authorList>
            <person name="Hernsdorf A.W."/>
            <person name="Amano Y."/>
            <person name="Miyakawa K."/>
            <person name="Ise K."/>
            <person name="Suzuki Y."/>
            <person name="Anantharaman K."/>
            <person name="Probst A."/>
            <person name="Burstein D."/>
            <person name="Thomas B.C."/>
            <person name="Banfield J.F."/>
        </authorList>
    </citation>
    <scope>NUCLEOTIDE SEQUENCE [LARGE SCALE GENOMIC DNA]</scope>
    <source>
        <strain evidence="1">HGW-Actinobacteria-3</strain>
    </source>
</reference>
<name>A0A2N3G4M3_9ACTN</name>
<sequence>MTMKPSRVVSLFNRIFLPARNVLITVRDEPAIAKRKAKERVGIRGREMIKMLRHKANQGTGATAPAGRAATIVDASYVTRVVGEQLIQKIWPIEAEVLPSRALPAVIYPEDDFWRVMEILIGRALTASPLEGTSPYAVVGSKSDASTIFFSVRTSAPGAFKNGGEGDIGDMFNRDPELRIHEASAIVEKNDGRFWVDE</sequence>
<accession>A0A2N3G4M3</accession>
<evidence type="ECO:0000313" key="1">
    <source>
        <dbReference type="EMBL" id="PKQ27666.1"/>
    </source>
</evidence>
<proteinExistence type="predicted"/>
<gene>
    <name evidence="1" type="ORF">CVT63_06740</name>
</gene>
<protein>
    <submittedName>
        <fullName evidence="1">Uncharacterized protein</fullName>
    </submittedName>
</protein>
<comment type="caution">
    <text evidence="1">The sequence shown here is derived from an EMBL/GenBank/DDBJ whole genome shotgun (WGS) entry which is preliminary data.</text>
</comment>
<organism evidence="1 2">
    <name type="scientific">Candidatus Anoxymicrobium japonicum</name>
    <dbReference type="NCBI Taxonomy" id="2013648"/>
    <lineage>
        <taxon>Bacteria</taxon>
        <taxon>Bacillati</taxon>
        <taxon>Actinomycetota</taxon>
        <taxon>Candidatus Geothermincolia</taxon>
        <taxon>Candidatus Geothermincolales</taxon>
        <taxon>Candidatus Anoxymicrobiaceae</taxon>
        <taxon>Candidatus Anoxymicrobium</taxon>
    </lineage>
</organism>